<dbReference type="Proteomes" id="UP001515480">
    <property type="component" value="Unassembled WGS sequence"/>
</dbReference>
<feature type="coiled-coil region" evidence="1">
    <location>
        <begin position="197"/>
        <end position="228"/>
    </location>
</feature>
<feature type="coiled-coil region" evidence="1">
    <location>
        <begin position="262"/>
        <end position="412"/>
    </location>
</feature>
<feature type="region of interest" description="Disordered" evidence="2">
    <location>
        <begin position="1009"/>
        <end position="1041"/>
    </location>
</feature>
<evidence type="ECO:0000256" key="1">
    <source>
        <dbReference type="SAM" id="Coils"/>
    </source>
</evidence>
<dbReference type="AlphaFoldDB" id="A0AB34K1B3"/>
<feature type="compositionally biased region" description="Low complexity" evidence="2">
    <location>
        <begin position="114"/>
        <end position="135"/>
    </location>
</feature>
<feature type="region of interest" description="Disordered" evidence="2">
    <location>
        <begin position="1"/>
        <end position="139"/>
    </location>
</feature>
<feature type="compositionally biased region" description="Polar residues" evidence="2">
    <location>
        <begin position="1192"/>
        <end position="1211"/>
    </location>
</feature>
<name>A0AB34K1B3_PRYPA</name>
<reference evidence="3 4" key="1">
    <citation type="journal article" date="2024" name="Science">
        <title>Giant polyketide synthase enzymes in the biosynthesis of giant marine polyether toxins.</title>
        <authorList>
            <person name="Fallon T.R."/>
            <person name="Shende V.V."/>
            <person name="Wierzbicki I.H."/>
            <person name="Pendleton A.L."/>
            <person name="Watervoot N.F."/>
            <person name="Auber R.P."/>
            <person name="Gonzalez D.J."/>
            <person name="Wisecaver J.H."/>
            <person name="Moore B.S."/>
        </authorList>
    </citation>
    <scope>NUCLEOTIDE SEQUENCE [LARGE SCALE GENOMIC DNA]</scope>
    <source>
        <strain evidence="3 4">12B1</strain>
    </source>
</reference>
<gene>
    <name evidence="3" type="ORF">AB1Y20_009615</name>
</gene>
<feature type="region of interest" description="Disordered" evidence="2">
    <location>
        <begin position="1163"/>
        <end position="1211"/>
    </location>
</feature>
<dbReference type="PANTHER" id="PTHR23159">
    <property type="entry name" value="CENTROSOMAL PROTEIN 2"/>
    <property type="match status" value="1"/>
</dbReference>
<evidence type="ECO:0000256" key="2">
    <source>
        <dbReference type="SAM" id="MobiDB-lite"/>
    </source>
</evidence>
<evidence type="ECO:0000313" key="3">
    <source>
        <dbReference type="EMBL" id="KAL1528258.1"/>
    </source>
</evidence>
<dbReference type="PANTHER" id="PTHR23159:SF31">
    <property type="entry name" value="CENTROSOME-ASSOCIATED PROTEIN CEP250 ISOFORM X1"/>
    <property type="match status" value="1"/>
</dbReference>
<keyword evidence="1" id="KW-0175">Coiled coil</keyword>
<feature type="coiled-coil region" evidence="1">
    <location>
        <begin position="876"/>
        <end position="903"/>
    </location>
</feature>
<feature type="compositionally biased region" description="Low complexity" evidence="2">
    <location>
        <begin position="1174"/>
        <end position="1187"/>
    </location>
</feature>
<sequence length="1211" mass="132618">MEPPASPRGHASPRAAACRSPRALAATPPAAPPPRRTPTLLPDGPGSLVAKLAAMDAEADARDAEMRASLPPLPPPPQGLAPHEAEAPPPPPSDGATRSLSRRPSRLVMGRAVRAASLSRPPDAAPLAPDGGKPATGPMLEQFHAALGGDGRHLASQMADARAAADGAATPHLSGAEKSAVDLAIMERTKALNRLFEDQVKKQYEVMRREVTKLAKQHQRDVHSLEQRFRQKMAGIASRFQACPPTLPSIGPFGAAALEKPSLAAAQALEEEEERSEKLRRDNVDLKAEVQQLMRKLAEGEERERGNHRTIAERDDTIASLEATIRGMADRAAEMQQQLAERQAAMEALQAELEATIAELQRHLDKKKADLSMMQACWNRLATAKETFDAEVAKKQNEVTDLEASLRDLEGYTNKMNGFVGQIQEQIKKREVDMKTQLALMKNTIAFALYIDETLQIDLTDPSSTQIFQRPVVVLPSGLTYSAATIERVKAEAEAQGTPPLCPQTGQEIIATVSNVTVDSILSRYQFKQQITRDVMEALHTFQLESGMAEEDQPLERYLQQIKSKMADRLHKIHTDQLAKTEKEYTQIVKGKDYELSKQERLIESLKTQLEGLTREDKAYKKAHLARVAEFESQILSLRSDLEGKTKALDLSREERAALQQENTRLLNEVARLEQMGEDDGDDLEATSSVAMLNHLRKKDVLQARAELETCRESLKSASEEAEAARKEATEKEEELTALKKEHAGVARLNEELHEEVAKLTKRLRMQQKENAEQAELVDVLKEKAEKTKKISEARAYEIGKLNMSQRESQNEIAQLRRDTEKLRGRLVSKEDLLRLQASELTLCRTRLEEAMFETVNKDRLAGETREKLLERSNIIKGLEDHVSSLERERLNLLGELDERQNEIQERVDECVKLHALVKSLRRQLDNYGLEPTPDNFPFNDMETLRHHAGVYVPLHELPQVPVISTLRRTIGQQSKDIQRIAEDRVNGMKEVKDVSALFETRLPEELEAEAAEAARQAEARAAEEAAREAERASQVPSAALQASADVAPSVVAEMAPSDAAKMTPSVVADASPSVAVEVAPAVTDDMAPSGMAEVAPSAIAELAPSVAVDMASSELADGASPVAAEMATSMVSEAAPSVAVEMSPAVVADVAPPVAAEMAPAVQANSSRDAEAEVSLAVEAEAPSSLPVEVQATTDSLDYGSSSKDLPSQT</sequence>
<accession>A0AB34K1B3</accession>
<feature type="coiled-coil region" evidence="1">
    <location>
        <begin position="596"/>
        <end position="676"/>
    </location>
</feature>
<dbReference type="EMBL" id="JBGBPQ010000002">
    <property type="protein sequence ID" value="KAL1528258.1"/>
    <property type="molecule type" value="Genomic_DNA"/>
</dbReference>
<feature type="region of interest" description="Disordered" evidence="2">
    <location>
        <begin position="714"/>
        <end position="735"/>
    </location>
</feature>
<evidence type="ECO:0000313" key="4">
    <source>
        <dbReference type="Proteomes" id="UP001515480"/>
    </source>
</evidence>
<feature type="compositionally biased region" description="Low complexity" evidence="2">
    <location>
        <begin position="12"/>
        <end position="28"/>
    </location>
</feature>
<feature type="compositionally biased region" description="Basic and acidic residues" evidence="2">
    <location>
        <begin position="1016"/>
        <end position="1032"/>
    </location>
</feature>
<evidence type="ECO:0008006" key="5">
    <source>
        <dbReference type="Google" id="ProtNLM"/>
    </source>
</evidence>
<protein>
    <recommendedName>
        <fullName evidence="5">Cilia- and flagella-associated protein 157</fullName>
    </recommendedName>
</protein>
<keyword evidence="4" id="KW-1185">Reference proteome</keyword>
<proteinExistence type="predicted"/>
<organism evidence="3 4">
    <name type="scientific">Prymnesium parvum</name>
    <name type="common">Toxic golden alga</name>
    <dbReference type="NCBI Taxonomy" id="97485"/>
    <lineage>
        <taxon>Eukaryota</taxon>
        <taxon>Haptista</taxon>
        <taxon>Haptophyta</taxon>
        <taxon>Prymnesiophyceae</taxon>
        <taxon>Prymnesiales</taxon>
        <taxon>Prymnesiaceae</taxon>
        <taxon>Prymnesium</taxon>
    </lineage>
</organism>
<comment type="caution">
    <text evidence="3">The sequence shown here is derived from an EMBL/GenBank/DDBJ whole genome shotgun (WGS) entry which is preliminary data.</text>
</comment>